<evidence type="ECO:0000313" key="3">
    <source>
        <dbReference type="EMBL" id="KAG7427703.1"/>
    </source>
</evidence>
<gene>
    <name evidence="3" type="ORF">Forpi1262_v011123</name>
</gene>
<reference evidence="3" key="1">
    <citation type="submission" date="2021-04" db="EMBL/GenBank/DDBJ databases">
        <title>First draft genome resource for Brassicaceae pathogens Fusarium oxysporum f. sp. raphani and Fusarium oxysporum f. sp. rapae.</title>
        <authorList>
            <person name="Asai S."/>
        </authorList>
    </citation>
    <scope>NUCLEOTIDE SEQUENCE</scope>
    <source>
        <strain evidence="3">Tf1262</strain>
    </source>
</reference>
<evidence type="ECO:0000256" key="1">
    <source>
        <dbReference type="SAM" id="MobiDB-lite"/>
    </source>
</evidence>
<accession>A0A8J5PJK5</accession>
<dbReference type="AlphaFoldDB" id="A0A8J5PJK5"/>
<feature type="region of interest" description="Disordered" evidence="1">
    <location>
        <begin position="164"/>
        <end position="189"/>
    </location>
</feature>
<feature type="chain" id="PRO_5035236504" evidence="2">
    <location>
        <begin position="23"/>
        <end position="189"/>
    </location>
</feature>
<protein>
    <submittedName>
        <fullName evidence="3">Uncharacterized protein</fullName>
    </submittedName>
</protein>
<feature type="signal peptide" evidence="2">
    <location>
        <begin position="1"/>
        <end position="22"/>
    </location>
</feature>
<sequence length="189" mass="20795">MKLSTIAFLLASLLAFLLGLFALENVAAGLEQHESTTAIAAFDFVDAWNGGRLRRYGTNDQQSLAQDGFLPRVTNATATVNHRKAGRYPKRHCIPRRANLQLLRTRCCPPQPAIMQLIAAHKVKLETANTDKKDTIPLRPVHQHLVTTHCSLLLCDSKRTPKASLSQKGAGFEPVVSPTTMNPHLNHSS</sequence>
<organism evidence="3 4">
    <name type="scientific">Fusarium oxysporum f. sp. raphani</name>
    <dbReference type="NCBI Taxonomy" id="96318"/>
    <lineage>
        <taxon>Eukaryota</taxon>
        <taxon>Fungi</taxon>
        <taxon>Dikarya</taxon>
        <taxon>Ascomycota</taxon>
        <taxon>Pezizomycotina</taxon>
        <taxon>Sordariomycetes</taxon>
        <taxon>Hypocreomycetidae</taxon>
        <taxon>Hypocreales</taxon>
        <taxon>Nectriaceae</taxon>
        <taxon>Fusarium</taxon>
        <taxon>Fusarium oxysporum species complex</taxon>
    </lineage>
</organism>
<evidence type="ECO:0000313" key="4">
    <source>
        <dbReference type="Proteomes" id="UP000693942"/>
    </source>
</evidence>
<comment type="caution">
    <text evidence="3">The sequence shown here is derived from an EMBL/GenBank/DDBJ whole genome shotgun (WGS) entry which is preliminary data.</text>
</comment>
<feature type="compositionally biased region" description="Polar residues" evidence="1">
    <location>
        <begin position="177"/>
        <end position="189"/>
    </location>
</feature>
<dbReference type="EMBL" id="JAELUR010000008">
    <property type="protein sequence ID" value="KAG7427703.1"/>
    <property type="molecule type" value="Genomic_DNA"/>
</dbReference>
<proteinExistence type="predicted"/>
<name>A0A8J5PJK5_FUSOX</name>
<dbReference type="Proteomes" id="UP000693942">
    <property type="component" value="Unassembled WGS sequence"/>
</dbReference>
<evidence type="ECO:0000256" key="2">
    <source>
        <dbReference type="SAM" id="SignalP"/>
    </source>
</evidence>
<keyword evidence="2" id="KW-0732">Signal</keyword>